<organism evidence="4 5">
    <name type="scientific">Alteribacillus iranensis</name>
    <dbReference type="NCBI Taxonomy" id="930128"/>
    <lineage>
        <taxon>Bacteria</taxon>
        <taxon>Bacillati</taxon>
        <taxon>Bacillota</taxon>
        <taxon>Bacilli</taxon>
        <taxon>Bacillales</taxon>
        <taxon>Bacillaceae</taxon>
        <taxon>Alteribacillus</taxon>
    </lineage>
</organism>
<keyword evidence="5" id="KW-1185">Reference proteome</keyword>
<protein>
    <submittedName>
        <fullName evidence="4">Protein RodZ, contains Xre-like HTH and DUF4115 domains</fullName>
    </submittedName>
</protein>
<dbReference type="InterPro" id="IPR025194">
    <property type="entry name" value="RodZ-like_C"/>
</dbReference>
<dbReference type="RefSeq" id="WP_177194665.1">
    <property type="nucleotide sequence ID" value="NZ_FONT01000001.1"/>
</dbReference>
<evidence type="ECO:0000259" key="3">
    <source>
        <dbReference type="Pfam" id="PF13464"/>
    </source>
</evidence>
<proteinExistence type="predicted"/>
<evidence type="ECO:0000313" key="4">
    <source>
        <dbReference type="EMBL" id="SFE37792.1"/>
    </source>
</evidence>
<feature type="compositionally biased region" description="Acidic residues" evidence="1">
    <location>
        <begin position="140"/>
        <end position="200"/>
    </location>
</feature>
<keyword evidence="2" id="KW-0472">Membrane</keyword>
<feature type="region of interest" description="Disordered" evidence="1">
    <location>
        <begin position="73"/>
        <end position="101"/>
    </location>
</feature>
<dbReference type="SUPFAM" id="SSF47413">
    <property type="entry name" value="lambda repressor-like DNA-binding domains"/>
    <property type="match status" value="1"/>
</dbReference>
<feature type="domain" description="Cytoskeleton protein RodZ-like C-terminal" evidence="3">
    <location>
        <begin position="226"/>
        <end position="289"/>
    </location>
</feature>
<dbReference type="AlphaFoldDB" id="A0A1I2A1D2"/>
<dbReference type="CDD" id="cd00093">
    <property type="entry name" value="HTH_XRE"/>
    <property type="match status" value="1"/>
</dbReference>
<keyword evidence="2" id="KW-0812">Transmembrane</keyword>
<dbReference type="Pfam" id="PF13464">
    <property type="entry name" value="RodZ_C"/>
    <property type="match status" value="1"/>
</dbReference>
<sequence length="303" mass="33842">MSELGHYLKTKREEQGISLERLKELTKIQKRYLAAIEEGRHEALPGAFYARAFVKSYSEALGLNPEEVLETYGSELPQPKQQTNDFPSRAERTKSQRPKKKKKSAFAPVVFGIIFFVVVAAGIYLVIQGTANNGSGGIAPEDDPSIEVDSNDDQTTDTEDNNESSEEPASEDEEESVTDEQEQEENEENEAEEKTEDDQSVPELVSTNNRRSVYDASNVEEMVLEIELDGNSYLDVQDESGSVIEDFAGVQPGDTVELDYSDRDYVNVNIGNTTAVTVRFNGEVIEYPDDAVHQYLIFDKTVD</sequence>
<dbReference type="PANTHER" id="PTHR34475">
    <property type="match status" value="1"/>
</dbReference>
<dbReference type="InterPro" id="IPR001387">
    <property type="entry name" value="Cro/C1-type_HTH"/>
</dbReference>
<dbReference type="Pfam" id="PF13413">
    <property type="entry name" value="HTH_25"/>
    <property type="match status" value="1"/>
</dbReference>
<dbReference type="STRING" id="930128.SAMN05192532_101601"/>
<dbReference type="EMBL" id="FONT01000001">
    <property type="protein sequence ID" value="SFE37792.1"/>
    <property type="molecule type" value="Genomic_DNA"/>
</dbReference>
<reference evidence="4 5" key="1">
    <citation type="submission" date="2016-10" db="EMBL/GenBank/DDBJ databases">
        <authorList>
            <person name="de Groot N.N."/>
        </authorList>
    </citation>
    <scope>NUCLEOTIDE SEQUENCE [LARGE SCALE GENOMIC DNA]</scope>
    <source>
        <strain evidence="4 5">DSM 23995</strain>
    </source>
</reference>
<dbReference type="GO" id="GO:0003677">
    <property type="term" value="F:DNA binding"/>
    <property type="evidence" value="ECO:0007669"/>
    <property type="project" value="InterPro"/>
</dbReference>
<keyword evidence="2" id="KW-1133">Transmembrane helix</keyword>
<feature type="transmembrane region" description="Helical" evidence="2">
    <location>
        <begin position="105"/>
        <end position="127"/>
    </location>
</feature>
<evidence type="ECO:0000256" key="1">
    <source>
        <dbReference type="SAM" id="MobiDB-lite"/>
    </source>
</evidence>
<accession>A0A1I2A1D2</accession>
<dbReference type="Gene3D" id="1.10.260.40">
    <property type="entry name" value="lambda repressor-like DNA-binding domains"/>
    <property type="match status" value="1"/>
</dbReference>
<dbReference type="Proteomes" id="UP000199516">
    <property type="component" value="Unassembled WGS sequence"/>
</dbReference>
<evidence type="ECO:0000313" key="5">
    <source>
        <dbReference type="Proteomes" id="UP000199516"/>
    </source>
</evidence>
<dbReference type="InterPro" id="IPR010982">
    <property type="entry name" value="Lambda_DNA-bd_dom_sf"/>
</dbReference>
<dbReference type="PANTHER" id="PTHR34475:SF1">
    <property type="entry name" value="CYTOSKELETON PROTEIN RODZ"/>
    <property type="match status" value="1"/>
</dbReference>
<evidence type="ECO:0000256" key="2">
    <source>
        <dbReference type="SAM" id="Phobius"/>
    </source>
</evidence>
<dbReference type="InterPro" id="IPR050400">
    <property type="entry name" value="Bact_Cytoskel_RodZ"/>
</dbReference>
<gene>
    <name evidence="4" type="ORF">SAMN05192532_101601</name>
</gene>
<feature type="region of interest" description="Disordered" evidence="1">
    <location>
        <begin position="134"/>
        <end position="213"/>
    </location>
</feature>
<name>A0A1I2A1D2_9BACI</name>